<protein>
    <recommendedName>
        <fullName evidence="3">Helicase-associated domain-containing protein</fullName>
    </recommendedName>
</protein>
<dbReference type="Proteomes" id="UP001595884">
    <property type="component" value="Unassembled WGS sequence"/>
</dbReference>
<comment type="caution">
    <text evidence="1">The sequence shown here is derived from an EMBL/GenBank/DDBJ whole genome shotgun (WGS) entry which is preliminary data.</text>
</comment>
<keyword evidence="2" id="KW-1185">Reference proteome</keyword>
<sequence length="157" mass="18147">MMYAAGLTVREISDLSHWQCTTIHAHFQSRERYAPGTRAAHEAALDARGVDRPTVSWRKLLAEVLEFQEALGRLPHHKGDDTERRLHRWILNQGRAYRNGEMSAPKIILLDGLVGWSIDARQRELDQAWRAKLTSLIEFTATYKRTPRYQNHSTEAE</sequence>
<evidence type="ECO:0000313" key="2">
    <source>
        <dbReference type="Proteomes" id="UP001595884"/>
    </source>
</evidence>
<accession>A0ABV9MGC3</accession>
<reference evidence="2" key="1">
    <citation type="journal article" date="2019" name="Int. J. Syst. Evol. Microbiol.">
        <title>The Global Catalogue of Microorganisms (GCM) 10K type strain sequencing project: providing services to taxonomists for standard genome sequencing and annotation.</title>
        <authorList>
            <consortium name="The Broad Institute Genomics Platform"/>
            <consortium name="The Broad Institute Genome Sequencing Center for Infectious Disease"/>
            <person name="Wu L."/>
            <person name="Ma J."/>
        </authorList>
    </citation>
    <scope>NUCLEOTIDE SEQUENCE [LARGE SCALE GENOMIC DNA]</scope>
    <source>
        <strain evidence="2">CGMCC 1.12849</strain>
    </source>
</reference>
<gene>
    <name evidence="1" type="ORF">ACFO7V_01620</name>
</gene>
<evidence type="ECO:0000313" key="1">
    <source>
        <dbReference type="EMBL" id="MFC4714841.1"/>
    </source>
</evidence>
<name>A0ABV9MGC3_9MICC</name>
<proteinExistence type="predicted"/>
<dbReference type="EMBL" id="JBHSHE010000009">
    <property type="protein sequence ID" value="MFC4714841.1"/>
    <property type="molecule type" value="Genomic_DNA"/>
</dbReference>
<dbReference type="RefSeq" id="WP_382411671.1">
    <property type="nucleotide sequence ID" value="NZ_JBHSHE010000009.1"/>
</dbReference>
<dbReference type="Gene3D" id="6.10.140.530">
    <property type="match status" value="1"/>
</dbReference>
<organism evidence="1 2">
    <name type="scientific">Glutamicibacter bergerei</name>
    <dbReference type="NCBI Taxonomy" id="256702"/>
    <lineage>
        <taxon>Bacteria</taxon>
        <taxon>Bacillati</taxon>
        <taxon>Actinomycetota</taxon>
        <taxon>Actinomycetes</taxon>
        <taxon>Micrococcales</taxon>
        <taxon>Micrococcaceae</taxon>
        <taxon>Glutamicibacter</taxon>
    </lineage>
</organism>
<evidence type="ECO:0008006" key="3">
    <source>
        <dbReference type="Google" id="ProtNLM"/>
    </source>
</evidence>